<protein>
    <submittedName>
        <fullName evidence="2">Uncharacterized protein</fullName>
    </submittedName>
</protein>
<evidence type="ECO:0000313" key="2">
    <source>
        <dbReference type="EMBL" id="GAA4140272.1"/>
    </source>
</evidence>
<sequence length="76" mass="7901">MPAPRGRIHTTTLPSHVTTRTAYTGEGIGHPAPAVRDPAAPRERPDRQSVQPFSPVAASTAQAFASVAEATGTIIV</sequence>
<comment type="caution">
    <text evidence="2">The sequence shown here is derived from an EMBL/GenBank/DDBJ whole genome shotgun (WGS) entry which is preliminary data.</text>
</comment>
<dbReference type="Proteomes" id="UP001501845">
    <property type="component" value="Unassembled WGS sequence"/>
</dbReference>
<name>A0ABP7YRJ5_9ACTN</name>
<accession>A0ABP7YRJ5</accession>
<gene>
    <name evidence="2" type="ORF">GCM10022285_39430</name>
</gene>
<reference evidence="3" key="1">
    <citation type="journal article" date="2019" name="Int. J. Syst. Evol. Microbiol.">
        <title>The Global Catalogue of Microorganisms (GCM) 10K type strain sequencing project: providing services to taxonomists for standard genome sequencing and annotation.</title>
        <authorList>
            <consortium name="The Broad Institute Genomics Platform"/>
            <consortium name="The Broad Institute Genome Sequencing Center for Infectious Disease"/>
            <person name="Wu L."/>
            <person name="Ma J."/>
        </authorList>
    </citation>
    <scope>NUCLEOTIDE SEQUENCE [LARGE SCALE GENOMIC DNA]</scope>
    <source>
        <strain evidence="3">JCM 17589</strain>
    </source>
</reference>
<keyword evidence="3" id="KW-1185">Reference proteome</keyword>
<organism evidence="2 3">
    <name type="scientific">Streptomyces tunisiensis</name>
    <dbReference type="NCBI Taxonomy" id="948699"/>
    <lineage>
        <taxon>Bacteria</taxon>
        <taxon>Bacillati</taxon>
        <taxon>Actinomycetota</taxon>
        <taxon>Actinomycetes</taxon>
        <taxon>Kitasatosporales</taxon>
        <taxon>Streptomycetaceae</taxon>
        <taxon>Streptomyces</taxon>
    </lineage>
</organism>
<feature type="region of interest" description="Disordered" evidence="1">
    <location>
        <begin position="23"/>
        <end position="55"/>
    </location>
</feature>
<proteinExistence type="predicted"/>
<evidence type="ECO:0000313" key="3">
    <source>
        <dbReference type="Proteomes" id="UP001501845"/>
    </source>
</evidence>
<evidence type="ECO:0000256" key="1">
    <source>
        <dbReference type="SAM" id="MobiDB-lite"/>
    </source>
</evidence>
<dbReference type="EMBL" id="BAABBU010000016">
    <property type="protein sequence ID" value="GAA4140272.1"/>
    <property type="molecule type" value="Genomic_DNA"/>
</dbReference>